<evidence type="ECO:0000256" key="4">
    <source>
        <dbReference type="HAMAP-Rule" id="MF_03044"/>
    </source>
</evidence>
<dbReference type="SUPFAM" id="SSF53335">
    <property type="entry name" value="S-adenosyl-L-methionine-dependent methyltransferases"/>
    <property type="match status" value="1"/>
</dbReference>
<feature type="binding site" evidence="4">
    <location>
        <position position="188"/>
    </location>
    <ligand>
        <name>S-adenosyl-L-methionine</name>
        <dbReference type="ChEBI" id="CHEBI:59789"/>
    </ligand>
</feature>
<feature type="binding site" evidence="4">
    <location>
        <position position="167"/>
    </location>
    <ligand>
        <name>S-adenosyl-L-methionine</name>
        <dbReference type="ChEBI" id="CHEBI:59789"/>
    </ligand>
</feature>
<evidence type="ECO:0000313" key="5">
    <source>
        <dbReference type="EMBL" id="QGN15402.1"/>
    </source>
</evidence>
<dbReference type="Proteomes" id="UP000422736">
    <property type="component" value="Chromosome 3"/>
</dbReference>
<evidence type="ECO:0000256" key="2">
    <source>
        <dbReference type="ARBA" id="ARBA00022679"/>
    </source>
</evidence>
<accession>A0ABX6EUH3</accession>
<dbReference type="Pfam" id="PF11968">
    <property type="entry name" value="Bmt2"/>
    <property type="match status" value="1"/>
</dbReference>
<keyword evidence="2 4" id="KW-0808">Transferase</keyword>
<sequence>MLSRRKRTITGKPVIPSVPKIKPVKARRIIRRFHLLIQKRRIICQKLRCKIVDNDEEANVNYIQKFFEKNISLRESYTSGKESSHPNSELEKLLISVQSVDDRNELCRVFGYICAEIQEHGGLQNYQMASTVGQDANRGGDSSKQLVSWCEELSLDKSVGMTALELGSLSAKNYISTSGIFNPVVRIDLNSNDPVNIKKQDFMDMEIPKNESQRFDLISCSLVLNFVPTPIQRGQMICRFQEFLKHDKRTYLFIVLPLPCITNSRYMNRNRFCQMMEYLGYSEVRYREAKKLVYWLFDRDPSKKSKGTKEIAQFTKKTKIEDKPGMNNFAITLMAK</sequence>
<organism evidence="5 6">
    <name type="scientific">Kluyveromyces marxianus</name>
    <name type="common">Yeast</name>
    <name type="synonym">Candida kefyr</name>
    <dbReference type="NCBI Taxonomy" id="4911"/>
    <lineage>
        <taxon>Eukaryota</taxon>
        <taxon>Fungi</taxon>
        <taxon>Dikarya</taxon>
        <taxon>Ascomycota</taxon>
        <taxon>Saccharomycotina</taxon>
        <taxon>Saccharomycetes</taxon>
        <taxon>Saccharomycetales</taxon>
        <taxon>Saccharomycetaceae</taxon>
        <taxon>Kluyveromyces</taxon>
    </lineage>
</organism>
<protein>
    <recommendedName>
        <fullName evidence="4">25S rRNA adenine-N(1) methyltransferase</fullName>
        <ecNumber evidence="4">2.1.1.-</ecNumber>
    </recommendedName>
</protein>
<proteinExistence type="inferred from homology"/>
<name>A0ABX6EUH3_KLUMA</name>
<keyword evidence="1 4" id="KW-0489">Methyltransferase</keyword>
<dbReference type="PANTHER" id="PTHR21008">
    <property type="entry name" value="S-ADENOSYLMETHIONINE SENSOR UPSTREAM OF MTORC1-RELATED"/>
    <property type="match status" value="1"/>
</dbReference>
<reference evidence="5 6" key="1">
    <citation type="submission" date="2016-03" db="EMBL/GenBank/DDBJ databases">
        <title>How can Kluyveromyces marxianus grow so fast - potential evolutionary course in Saccharomyces Complex revealed by comparative genomics.</title>
        <authorList>
            <person name="Mo W."/>
            <person name="Lu W."/>
            <person name="Yang X."/>
            <person name="Qi J."/>
            <person name="Lv H."/>
        </authorList>
    </citation>
    <scope>NUCLEOTIDE SEQUENCE [LARGE SCALE GENOMIC DNA]</scope>
    <source>
        <strain evidence="5 6">FIM1</strain>
    </source>
</reference>
<dbReference type="InterPro" id="IPR021867">
    <property type="entry name" value="Bmt2/SAMTOR"/>
</dbReference>
<dbReference type="PANTHER" id="PTHR21008:SF1">
    <property type="entry name" value="25S RRNA (ADENINE(2142)-N(1))-METHYLTRANSFERASE"/>
    <property type="match status" value="1"/>
</dbReference>
<evidence type="ECO:0000256" key="3">
    <source>
        <dbReference type="ARBA" id="ARBA00022691"/>
    </source>
</evidence>
<keyword evidence="4" id="KW-0539">Nucleus</keyword>
<dbReference type="HAMAP" id="MF_03044">
    <property type="entry name" value="BMT2"/>
    <property type="match status" value="1"/>
</dbReference>
<evidence type="ECO:0000256" key="1">
    <source>
        <dbReference type="ARBA" id="ARBA00022603"/>
    </source>
</evidence>
<dbReference type="EMBL" id="CP015056">
    <property type="protein sequence ID" value="QGN15402.1"/>
    <property type="molecule type" value="Genomic_DNA"/>
</dbReference>
<dbReference type="InterPro" id="IPR029063">
    <property type="entry name" value="SAM-dependent_MTases_sf"/>
</dbReference>
<dbReference type="Gene3D" id="3.40.50.150">
    <property type="entry name" value="Vaccinia Virus protein VP39"/>
    <property type="match status" value="1"/>
</dbReference>
<comment type="similarity">
    <text evidence="4">Belongs to the BMT2 family.</text>
</comment>
<evidence type="ECO:0000313" key="6">
    <source>
        <dbReference type="Proteomes" id="UP000422736"/>
    </source>
</evidence>
<gene>
    <name evidence="4 5" type="primary">BMT2</name>
    <name evidence="5" type="ORF">FIM1_2092</name>
</gene>
<keyword evidence="6" id="KW-1185">Reference proteome</keyword>
<dbReference type="EC" id="2.1.1.-" evidence="4"/>
<keyword evidence="3 4" id="KW-0949">S-adenosyl-L-methionine</keyword>
<comment type="function">
    <text evidence="4">S-adenosyl-L-methionine-dependent methyltransferase that specifically methylates the N(1) position of an adenine present in helix 65 in 25S rRNA.</text>
</comment>
<comment type="subcellular location">
    <subcellularLocation>
        <location evidence="4">Nucleus</location>
        <location evidence="4">Nucleolus</location>
    </subcellularLocation>
</comment>